<dbReference type="InterPro" id="IPR056447">
    <property type="entry name" value="REV3_N"/>
</dbReference>
<dbReference type="GO" id="GO:0008270">
    <property type="term" value="F:zinc ion binding"/>
    <property type="evidence" value="ECO:0007669"/>
    <property type="project" value="UniProtKB-KW"/>
</dbReference>
<feature type="domain" description="DNA-directed DNA polymerase family B exonuclease" evidence="23">
    <location>
        <begin position="547"/>
        <end position="739"/>
    </location>
</feature>
<dbReference type="InterPro" id="IPR006134">
    <property type="entry name" value="DNA-dir_DNA_pol_B_multi_dom"/>
</dbReference>
<keyword evidence="10 20" id="KW-0863">Zinc-finger</keyword>
<dbReference type="Pfam" id="PF24065">
    <property type="entry name" value="REV3_N"/>
    <property type="match status" value="1"/>
</dbReference>
<dbReference type="STRING" id="56484.A0A1Y2ESN8"/>
<dbReference type="InterPro" id="IPR042087">
    <property type="entry name" value="DNA_pol_B_thumb"/>
</dbReference>
<dbReference type="GO" id="GO:0003677">
    <property type="term" value="F:DNA binding"/>
    <property type="evidence" value="ECO:0007669"/>
    <property type="project" value="UniProtKB-KW"/>
</dbReference>
<gene>
    <name evidence="27" type="ORF">BCR37DRAFT_384406</name>
</gene>
<dbReference type="SMART" id="SM00486">
    <property type="entry name" value="POLBc"/>
    <property type="match status" value="1"/>
</dbReference>
<feature type="region of interest" description="Disordered" evidence="21">
    <location>
        <begin position="213"/>
        <end position="243"/>
    </location>
</feature>
<comment type="similarity">
    <text evidence="3 20">Belongs to the DNA polymerase type-B family.</text>
</comment>
<dbReference type="PROSITE" id="PS00116">
    <property type="entry name" value="DNA_POLYMERASE_B"/>
    <property type="match status" value="1"/>
</dbReference>
<evidence type="ECO:0000259" key="22">
    <source>
        <dbReference type="Pfam" id="PF00136"/>
    </source>
</evidence>
<evidence type="ECO:0000256" key="5">
    <source>
        <dbReference type="ARBA" id="ARBA00022679"/>
    </source>
</evidence>
<dbReference type="GO" id="GO:0003887">
    <property type="term" value="F:DNA-directed DNA polymerase activity"/>
    <property type="evidence" value="ECO:0007669"/>
    <property type="project" value="UniProtKB-KW"/>
</dbReference>
<feature type="compositionally biased region" description="Polar residues" evidence="21">
    <location>
        <begin position="213"/>
        <end position="235"/>
    </location>
</feature>
<evidence type="ECO:0000256" key="19">
    <source>
        <dbReference type="ARBA" id="ARBA00066055"/>
    </source>
</evidence>
<evidence type="ECO:0000313" key="28">
    <source>
        <dbReference type="Proteomes" id="UP000193685"/>
    </source>
</evidence>
<dbReference type="Pfam" id="PF03104">
    <property type="entry name" value="DNA_pol_B_exo1"/>
    <property type="match status" value="1"/>
</dbReference>
<evidence type="ECO:0000256" key="4">
    <source>
        <dbReference type="ARBA" id="ARBA00022485"/>
    </source>
</evidence>
<evidence type="ECO:0000256" key="14">
    <source>
        <dbReference type="ARBA" id="ARBA00023014"/>
    </source>
</evidence>
<dbReference type="CDD" id="cd05534">
    <property type="entry name" value="POLBc_zeta"/>
    <property type="match status" value="1"/>
</dbReference>
<evidence type="ECO:0000256" key="3">
    <source>
        <dbReference type="ARBA" id="ARBA00005755"/>
    </source>
</evidence>
<dbReference type="Gene3D" id="1.10.287.690">
    <property type="entry name" value="Helix hairpin bin"/>
    <property type="match status" value="1"/>
</dbReference>
<comment type="caution">
    <text evidence="27">The sequence shown here is derived from an EMBL/GenBank/DDBJ whole genome shotgun (WGS) entry which is preliminary data.</text>
</comment>
<evidence type="ECO:0000256" key="16">
    <source>
        <dbReference type="ARBA" id="ARBA00023204"/>
    </source>
</evidence>
<dbReference type="InterPro" id="IPR030559">
    <property type="entry name" value="PolZ_Rev3"/>
</dbReference>
<dbReference type="EMBL" id="MCFI01000029">
    <property type="protein sequence ID" value="ORY74589.1"/>
    <property type="molecule type" value="Genomic_DNA"/>
</dbReference>
<dbReference type="InterPro" id="IPR043502">
    <property type="entry name" value="DNA/RNA_pol_sf"/>
</dbReference>
<dbReference type="GO" id="GO:0051539">
    <property type="term" value="F:4 iron, 4 sulfur cluster binding"/>
    <property type="evidence" value="ECO:0007669"/>
    <property type="project" value="UniProtKB-KW"/>
</dbReference>
<protein>
    <recommendedName>
        <fullName evidence="20">DNA polymerase</fullName>
        <ecNumber evidence="20">2.7.7.7</ecNumber>
    </recommendedName>
</protein>
<keyword evidence="8 20" id="KW-0479">Metal-binding</keyword>
<dbReference type="FunFam" id="3.30.342.10:FF:000018">
    <property type="entry name" value="DNA polymerase"/>
    <property type="match status" value="1"/>
</dbReference>
<dbReference type="Proteomes" id="UP000193685">
    <property type="component" value="Unassembled WGS sequence"/>
</dbReference>
<evidence type="ECO:0000256" key="8">
    <source>
        <dbReference type="ARBA" id="ARBA00022723"/>
    </source>
</evidence>
<dbReference type="RefSeq" id="XP_040722063.1">
    <property type="nucleotide sequence ID" value="XM_040870220.1"/>
</dbReference>
<dbReference type="GO" id="GO:0005634">
    <property type="term" value="C:nucleus"/>
    <property type="evidence" value="ECO:0007669"/>
    <property type="project" value="UniProtKB-SubCell"/>
</dbReference>
<evidence type="ECO:0000256" key="2">
    <source>
        <dbReference type="ARBA" id="ARBA00004123"/>
    </source>
</evidence>
<keyword evidence="6 20" id="KW-0548">Nucleotidyltransferase</keyword>
<dbReference type="InterPro" id="IPR036397">
    <property type="entry name" value="RNaseH_sf"/>
</dbReference>
<dbReference type="InterPro" id="IPR017964">
    <property type="entry name" value="DNA-dir_DNA_pol_B_CS"/>
</dbReference>
<evidence type="ECO:0000313" key="27">
    <source>
        <dbReference type="EMBL" id="ORY74589.1"/>
    </source>
</evidence>
<evidence type="ECO:0000256" key="21">
    <source>
        <dbReference type="SAM" id="MobiDB-lite"/>
    </source>
</evidence>
<dbReference type="GO" id="GO:0016035">
    <property type="term" value="C:zeta DNA polymerase complex"/>
    <property type="evidence" value="ECO:0007669"/>
    <property type="project" value="InterPro"/>
</dbReference>
<comment type="cofactor">
    <cofactor evidence="1 20">
        <name>[4Fe-4S] cluster</name>
        <dbReference type="ChEBI" id="CHEBI:49883"/>
    </cofactor>
</comment>
<dbReference type="SUPFAM" id="SSF56672">
    <property type="entry name" value="DNA/RNA polymerases"/>
    <property type="match status" value="1"/>
</dbReference>
<comment type="subunit">
    <text evidence="19">Forms DNA polymerase zeta with REV7.</text>
</comment>
<dbReference type="Gene3D" id="3.90.1600.10">
    <property type="entry name" value="Palm domain of DNA polymerase"/>
    <property type="match status" value="1"/>
</dbReference>
<evidence type="ECO:0000256" key="17">
    <source>
        <dbReference type="ARBA" id="ARBA00023242"/>
    </source>
</evidence>
<evidence type="ECO:0000256" key="11">
    <source>
        <dbReference type="ARBA" id="ARBA00022833"/>
    </source>
</evidence>
<dbReference type="GO" id="GO:0006260">
    <property type="term" value="P:DNA replication"/>
    <property type="evidence" value="ECO:0007669"/>
    <property type="project" value="UniProtKB-KW"/>
</dbReference>
<accession>A0A1Y2ESN8</accession>
<evidence type="ECO:0000256" key="10">
    <source>
        <dbReference type="ARBA" id="ARBA00022771"/>
    </source>
</evidence>
<evidence type="ECO:0000256" key="13">
    <source>
        <dbReference type="ARBA" id="ARBA00023004"/>
    </source>
</evidence>
<keyword evidence="9" id="KW-0227">DNA damage</keyword>
<dbReference type="PANTHER" id="PTHR45812">
    <property type="entry name" value="DNA POLYMERASE ZETA CATALYTIC SUBUNIT"/>
    <property type="match status" value="1"/>
</dbReference>
<reference evidence="27 28" key="1">
    <citation type="submission" date="2016-07" db="EMBL/GenBank/DDBJ databases">
        <title>Pervasive Adenine N6-methylation of Active Genes in Fungi.</title>
        <authorList>
            <consortium name="DOE Joint Genome Institute"/>
            <person name="Mondo S.J."/>
            <person name="Dannebaum R.O."/>
            <person name="Kuo R.C."/>
            <person name="Labutti K."/>
            <person name="Haridas S."/>
            <person name="Kuo A."/>
            <person name="Salamov A."/>
            <person name="Ahrendt S.R."/>
            <person name="Lipzen A."/>
            <person name="Sullivan W."/>
            <person name="Andreopoulos W.B."/>
            <person name="Clum A."/>
            <person name="Lindquist E."/>
            <person name="Daum C."/>
            <person name="Ramamoorthy G.K."/>
            <person name="Gryganskyi A."/>
            <person name="Culley D."/>
            <person name="Magnuson J.K."/>
            <person name="James T.Y."/>
            <person name="O'Malley M.A."/>
            <person name="Stajich J.E."/>
            <person name="Spatafora J.W."/>
            <person name="Visel A."/>
            <person name="Grigoriev I.V."/>
        </authorList>
    </citation>
    <scope>NUCLEOTIDE SEQUENCE [LARGE SCALE GENOMIC DNA]</scope>
    <source>
        <strain evidence="27 28">12-1054</strain>
    </source>
</reference>
<dbReference type="FunFam" id="1.10.287.690:FF:000002">
    <property type="entry name" value="DNA polymerase zeta"/>
    <property type="match status" value="1"/>
</dbReference>
<dbReference type="Pfam" id="PF14260">
    <property type="entry name" value="zf-C4pol"/>
    <property type="match status" value="1"/>
</dbReference>
<dbReference type="PRINTS" id="PR00106">
    <property type="entry name" value="DNAPOLB"/>
</dbReference>
<evidence type="ECO:0000256" key="1">
    <source>
        <dbReference type="ARBA" id="ARBA00001966"/>
    </source>
</evidence>
<evidence type="ECO:0000259" key="25">
    <source>
        <dbReference type="Pfam" id="PF24055"/>
    </source>
</evidence>
<evidence type="ECO:0000256" key="18">
    <source>
        <dbReference type="ARBA" id="ARBA00049244"/>
    </source>
</evidence>
<keyword evidence="5 20" id="KW-0808">Transferase</keyword>
<name>A0A1Y2ESN8_PROLT</name>
<organism evidence="27 28">
    <name type="scientific">Protomyces lactucae-debilis</name>
    <dbReference type="NCBI Taxonomy" id="2754530"/>
    <lineage>
        <taxon>Eukaryota</taxon>
        <taxon>Fungi</taxon>
        <taxon>Dikarya</taxon>
        <taxon>Ascomycota</taxon>
        <taxon>Taphrinomycotina</taxon>
        <taxon>Taphrinomycetes</taxon>
        <taxon>Taphrinales</taxon>
        <taxon>Protomycetaceae</taxon>
        <taxon>Protomyces</taxon>
    </lineage>
</organism>
<dbReference type="CDD" id="cd05778">
    <property type="entry name" value="DNA_polB_zeta_exo"/>
    <property type="match status" value="1"/>
</dbReference>
<dbReference type="Pfam" id="PF00136">
    <property type="entry name" value="DNA_pol_B"/>
    <property type="match status" value="1"/>
</dbReference>
<dbReference type="EC" id="2.7.7.7" evidence="20"/>
<keyword evidence="15 20" id="KW-0238">DNA-binding</keyword>
<dbReference type="OMA" id="GRNKMGF"/>
<evidence type="ECO:0000259" key="26">
    <source>
        <dbReference type="Pfam" id="PF24065"/>
    </source>
</evidence>
<dbReference type="Pfam" id="PF24055">
    <property type="entry name" value="POL3_N"/>
    <property type="match status" value="1"/>
</dbReference>
<dbReference type="OrthoDB" id="2414538at2759"/>
<evidence type="ECO:0000256" key="15">
    <source>
        <dbReference type="ARBA" id="ARBA00023125"/>
    </source>
</evidence>
<evidence type="ECO:0000259" key="24">
    <source>
        <dbReference type="Pfam" id="PF14260"/>
    </source>
</evidence>
<keyword evidence="11 20" id="KW-0862">Zinc</keyword>
<comment type="catalytic activity">
    <reaction evidence="18 20">
        <text>DNA(n) + a 2'-deoxyribonucleoside 5'-triphosphate = DNA(n+1) + diphosphate</text>
        <dbReference type="Rhea" id="RHEA:22508"/>
        <dbReference type="Rhea" id="RHEA-COMP:17339"/>
        <dbReference type="Rhea" id="RHEA-COMP:17340"/>
        <dbReference type="ChEBI" id="CHEBI:33019"/>
        <dbReference type="ChEBI" id="CHEBI:61560"/>
        <dbReference type="ChEBI" id="CHEBI:173112"/>
        <dbReference type="EC" id="2.7.7.7"/>
    </reaction>
</comment>
<keyword evidence="28" id="KW-1185">Reference proteome</keyword>
<sequence>MTSLDTPHAFSLQFSLNYIDYELYPPTPLDQQRNAFDSNDAHFQSVPVIRIFGRTDAGQHVCALIHGAYPYMFIEYKGKLDSHSINLNCLKLHESINVTLATTYRRNPHDDTSTFVADITVCKATPFYGMHAGWRYYFKISLLSPKHMTRLADLLRQGSIFGGPCQPYESQLPYLIQFMIDYNLYGCAPVRCAHVAFRHPLPEPLSNTFSSLGNTGQSQHTLHGSETLHTGNIPKQHQLDPEHFPRQSHTTLEVDIATSQILNRLVLKQRILHKNLQAEHWTGGTTLPSLQELWHEEAARRESMGMSFDMRGYISTESRARSTFWTNEDDLKKRYEQVLQADQSQHPDLPDSDTIPTSFEAIEVFAQRQALLVSLNKGTLPHTGLSQDRIASIRKIDEERQLFMSSQRSGPPPTPGRAQFQSATMTDLARTIQPSSVARHFLVQRLRGGGRFNYHPPPSPADLAQNSLQHLSSAFPAPHYGDPADFPAITKDFHGVTPRSDHPAHISSFLPRTGQARCKSWSYSKSAPTTAQLKDTWRPVKRRLQQASQVMAPTQHLTGTPATSVSQADVPLSVLSIEMHAQSRGGLLPNPTNDPVLAIYWAFEDLGLGGPIRQGCLLSTQELPMHAAARGIQVLESELDLLNALVELVRELDPDIVMSFEMQNSSVGYLHERAHLAFSFDLCEELGRFVPSEKTRQVFHDRWGETTATSVKIAGRHVLNLWRVMRGEMNLLQYTLENVCFHLLKRRLPKYEVPKLQIWLSSDSVACQQRVYRYYTQRTRLNLEICQVQGLLSRVSEQARLLGIDFYSVFSRGSQFKVESLMFRIAKPECYMLLSPSRKQVAQQNALECLPLVMEPQSHFYHDPVVVLDFTSLYPSIVIAYNYCYSTCLGKLGYGGVEPKLGVTYYNAEGVMRQALGDDVEIAPNGVVYAKASTRKSLLAKMLTDLLETRAMVKQGMKLTKDKRLLKLMHNRQLALKLIANVTYGYTSASFSGRMPCSDIADSIVQTGRESLEMAIEHIYAHPDWNAEVVYGDTDSLFIKLPGRTKEEAYALGQAMAKDITRLSPSPVSLKFEKVYLPCILLAKKRYVGFKYESPTDEPVFEAKGIETVRRDGTPAEQKIEEKALRILFTTGDISQVKRYFQEECWKIMTGKCSLHDFCFAKEVKLGHYSTKGVPPPGAVISARSIARDPRSEPQYGERVPYLVISGPARSRLTDRCVAPEELLNNPDLRLDVDYYITKNIVPPLERLFSIMGVQVRSWYDEMPRSKIERGKQTGMLAQFLSSSHCPVCRQDQNRPGICATCLAKPDSTQFDLTMAARESERVHRDFLTICASCCRQPVYAEVACVSKDCPVYYKRIRSEPAVDLEVLLHSQV</sequence>
<keyword evidence="13 20" id="KW-0408">Iron</keyword>
<keyword evidence="16" id="KW-0234">DNA repair</keyword>
<evidence type="ECO:0000256" key="7">
    <source>
        <dbReference type="ARBA" id="ARBA00022705"/>
    </source>
</evidence>
<dbReference type="PANTHER" id="PTHR45812:SF1">
    <property type="entry name" value="DNA POLYMERASE ZETA CATALYTIC SUBUNIT"/>
    <property type="match status" value="1"/>
</dbReference>
<dbReference type="InterPro" id="IPR006172">
    <property type="entry name" value="DNA-dir_DNA_pol_B"/>
</dbReference>
<dbReference type="InterPro" id="IPR056435">
    <property type="entry name" value="DPOD/Z_N"/>
</dbReference>
<evidence type="ECO:0000256" key="6">
    <source>
        <dbReference type="ARBA" id="ARBA00022695"/>
    </source>
</evidence>
<dbReference type="InterPro" id="IPR023211">
    <property type="entry name" value="DNA_pol_palm_dom_sf"/>
</dbReference>
<feature type="domain" description="DNA-directed DNA polymerase family B multifunctional" evidence="22">
    <location>
        <begin position="805"/>
        <end position="1250"/>
    </location>
</feature>
<feature type="domain" description="DNA polymerase delta/zeta catalytic subunit N-terminal" evidence="25">
    <location>
        <begin position="67"/>
        <end position="148"/>
    </location>
</feature>
<feature type="domain" description="C4-type zinc-finger of DNA polymerase delta" evidence="24">
    <location>
        <begin position="1286"/>
        <end position="1356"/>
    </location>
</feature>
<keyword evidence="7 20" id="KW-0235">DNA replication</keyword>
<dbReference type="Gene3D" id="3.30.342.10">
    <property type="entry name" value="DNA Polymerase, chain B, domain 1"/>
    <property type="match status" value="1"/>
</dbReference>
<dbReference type="GeneID" id="63786819"/>
<evidence type="ECO:0000259" key="23">
    <source>
        <dbReference type="Pfam" id="PF03104"/>
    </source>
</evidence>
<dbReference type="InterPro" id="IPR012337">
    <property type="entry name" value="RNaseH-like_sf"/>
</dbReference>
<comment type="subcellular location">
    <subcellularLocation>
        <location evidence="2 20">Nucleus</location>
    </subcellularLocation>
</comment>
<keyword evidence="14 20" id="KW-0411">Iron-sulfur</keyword>
<evidence type="ECO:0000256" key="9">
    <source>
        <dbReference type="ARBA" id="ARBA00022763"/>
    </source>
</evidence>
<dbReference type="FunFam" id="1.10.132.60:FF:000007">
    <property type="entry name" value="DNA polymerase"/>
    <property type="match status" value="1"/>
</dbReference>
<dbReference type="InterPro" id="IPR025687">
    <property type="entry name" value="Znf-C4pol"/>
</dbReference>
<evidence type="ECO:0000256" key="20">
    <source>
        <dbReference type="RuleBase" id="RU000442"/>
    </source>
</evidence>
<dbReference type="Gene3D" id="3.30.420.10">
    <property type="entry name" value="Ribonuclease H-like superfamily/Ribonuclease H"/>
    <property type="match status" value="1"/>
</dbReference>
<keyword evidence="4 20" id="KW-0004">4Fe-4S</keyword>
<dbReference type="InterPro" id="IPR006133">
    <property type="entry name" value="DNA-dir_DNA_pol_B_exonuc"/>
</dbReference>
<dbReference type="GO" id="GO:0000724">
    <property type="term" value="P:double-strand break repair via homologous recombination"/>
    <property type="evidence" value="ECO:0007669"/>
    <property type="project" value="TreeGrafter"/>
</dbReference>
<feature type="domain" description="DNA polymerase zeta catalytic subunit N-terminal" evidence="26">
    <location>
        <begin position="12"/>
        <end position="66"/>
    </location>
</feature>
<evidence type="ECO:0000256" key="12">
    <source>
        <dbReference type="ARBA" id="ARBA00022932"/>
    </source>
</evidence>
<keyword evidence="12 20" id="KW-0239">DNA-directed DNA polymerase</keyword>
<dbReference type="SUPFAM" id="SSF53098">
    <property type="entry name" value="Ribonuclease H-like"/>
    <property type="match status" value="1"/>
</dbReference>
<dbReference type="GO" id="GO:0000166">
    <property type="term" value="F:nucleotide binding"/>
    <property type="evidence" value="ECO:0007669"/>
    <property type="project" value="InterPro"/>
</dbReference>
<keyword evidence="17 20" id="KW-0539">Nucleus</keyword>
<proteinExistence type="inferred from homology"/>
<dbReference type="Gene3D" id="1.10.132.60">
    <property type="entry name" value="DNA polymerase family B, C-terminal domain"/>
    <property type="match status" value="1"/>
</dbReference>
<dbReference type="GO" id="GO:0042276">
    <property type="term" value="P:error-prone translesion synthesis"/>
    <property type="evidence" value="ECO:0007669"/>
    <property type="project" value="TreeGrafter"/>
</dbReference>